<dbReference type="Gramene" id="MELO3C028466.2.1">
    <property type="protein sequence ID" value="MELO3C028466.2.1"/>
    <property type="gene ID" value="MELO3C028466.2"/>
</dbReference>
<protein>
    <submittedName>
        <fullName evidence="1">Uncharacterized protein</fullName>
    </submittedName>
</protein>
<name>A0A9I9E460_CUCME</name>
<evidence type="ECO:0000313" key="1">
    <source>
        <dbReference type="EnsemblPlants" id="MELO3C028466.2.1"/>
    </source>
</evidence>
<dbReference type="AlphaFoldDB" id="A0A9I9E460"/>
<accession>A0A9I9E460</accession>
<dbReference type="EnsemblPlants" id="MELO3C028466.2.1">
    <property type="protein sequence ID" value="MELO3C028466.2.1"/>
    <property type="gene ID" value="MELO3C028466.2"/>
</dbReference>
<proteinExistence type="predicted"/>
<sequence length="67" mass="7768">MIYHNFFVQVNPVSEVEFQVVDRGKNVLVKLNCNSCNCLFWDLEEIPRAHALIVIRSLNLNPYAFVS</sequence>
<reference evidence="1" key="1">
    <citation type="submission" date="2023-03" db="UniProtKB">
        <authorList>
            <consortium name="EnsemblPlants"/>
        </authorList>
    </citation>
    <scope>IDENTIFICATION</scope>
</reference>
<organism evidence="1">
    <name type="scientific">Cucumis melo</name>
    <name type="common">Muskmelon</name>
    <dbReference type="NCBI Taxonomy" id="3656"/>
    <lineage>
        <taxon>Eukaryota</taxon>
        <taxon>Viridiplantae</taxon>
        <taxon>Streptophyta</taxon>
        <taxon>Embryophyta</taxon>
        <taxon>Tracheophyta</taxon>
        <taxon>Spermatophyta</taxon>
        <taxon>Magnoliopsida</taxon>
        <taxon>eudicotyledons</taxon>
        <taxon>Gunneridae</taxon>
        <taxon>Pentapetalae</taxon>
        <taxon>rosids</taxon>
        <taxon>fabids</taxon>
        <taxon>Cucurbitales</taxon>
        <taxon>Cucurbitaceae</taxon>
        <taxon>Benincaseae</taxon>
        <taxon>Cucumis</taxon>
    </lineage>
</organism>